<keyword evidence="1" id="KW-0479">Metal-binding</keyword>
<sequence>MELPTLEIRLPDWLEARMAHDLPPMPGAREQMRFAIALARDNVNQGTGGPFGAAVFDAQGRLVAPGVNLVLHLNCALLHAEMVAMALAQRRLGRHDLSDGGRLQYTLVSSAEPCAMCLGAIPWSGVTRFVCGARDGDVRRIGFDEGTKPRPWTHGLTRRGIQVERDVLRDSAQEVLQAYADSGGAIY</sequence>
<dbReference type="GO" id="GO:0008270">
    <property type="term" value="F:zinc ion binding"/>
    <property type="evidence" value="ECO:0007669"/>
    <property type="project" value="InterPro"/>
</dbReference>
<dbReference type="InterPro" id="IPR002125">
    <property type="entry name" value="CMP_dCMP_dom"/>
</dbReference>
<dbReference type="SUPFAM" id="SSF53927">
    <property type="entry name" value="Cytidine deaminase-like"/>
    <property type="match status" value="1"/>
</dbReference>
<reference evidence="4 5" key="1">
    <citation type="submission" date="2016-10" db="EMBL/GenBank/DDBJ databases">
        <authorList>
            <person name="de Groot N.N."/>
        </authorList>
    </citation>
    <scope>NUCLEOTIDE SEQUENCE [LARGE SCALE GENOMIC DNA]</scope>
    <source>
        <strain evidence="4 5">DSM 4180</strain>
    </source>
</reference>
<feature type="domain" description="CMP/dCMP-type deaminase" evidence="3">
    <location>
        <begin position="26"/>
        <end position="159"/>
    </location>
</feature>
<dbReference type="EMBL" id="FOUO01000001">
    <property type="protein sequence ID" value="SFM26448.1"/>
    <property type="molecule type" value="Genomic_DNA"/>
</dbReference>
<keyword evidence="5" id="KW-1185">Reference proteome</keyword>
<dbReference type="Proteomes" id="UP000199556">
    <property type="component" value="Unassembled WGS sequence"/>
</dbReference>
<dbReference type="Pfam" id="PF00383">
    <property type="entry name" value="dCMP_cyt_deam_1"/>
    <property type="match status" value="1"/>
</dbReference>
<name>A0A1I4PFC3_ECTMO</name>
<organism evidence="4 5">
    <name type="scientific">Ectothiorhodospira mobilis</name>
    <dbReference type="NCBI Taxonomy" id="195064"/>
    <lineage>
        <taxon>Bacteria</taxon>
        <taxon>Pseudomonadati</taxon>
        <taxon>Pseudomonadota</taxon>
        <taxon>Gammaproteobacteria</taxon>
        <taxon>Chromatiales</taxon>
        <taxon>Ectothiorhodospiraceae</taxon>
        <taxon>Ectothiorhodospira</taxon>
    </lineage>
</organism>
<evidence type="ECO:0000256" key="2">
    <source>
        <dbReference type="ARBA" id="ARBA00022833"/>
    </source>
</evidence>
<protein>
    <submittedName>
        <fullName evidence="4">tRNA(Arg) A34 adenosine deaminase TadA</fullName>
    </submittedName>
</protein>
<proteinExistence type="predicted"/>
<dbReference type="CDD" id="cd01285">
    <property type="entry name" value="nucleoside_deaminase"/>
    <property type="match status" value="1"/>
</dbReference>
<dbReference type="PROSITE" id="PS51747">
    <property type="entry name" value="CYT_DCMP_DEAMINASES_2"/>
    <property type="match status" value="1"/>
</dbReference>
<evidence type="ECO:0000313" key="4">
    <source>
        <dbReference type="EMBL" id="SFM26448.1"/>
    </source>
</evidence>
<dbReference type="STRING" id="195064.SAMN05421721_101244"/>
<dbReference type="RefSeq" id="WP_090483368.1">
    <property type="nucleotide sequence ID" value="NZ_FOUO01000001.1"/>
</dbReference>
<dbReference type="InterPro" id="IPR016192">
    <property type="entry name" value="APOBEC/CMP_deaminase_Zn-bd"/>
</dbReference>
<keyword evidence="2" id="KW-0862">Zinc</keyword>
<dbReference type="GO" id="GO:0016787">
    <property type="term" value="F:hydrolase activity"/>
    <property type="evidence" value="ECO:0007669"/>
    <property type="project" value="InterPro"/>
</dbReference>
<dbReference type="PROSITE" id="PS00903">
    <property type="entry name" value="CYT_DCMP_DEAMINASES_1"/>
    <property type="match status" value="1"/>
</dbReference>
<evidence type="ECO:0000256" key="1">
    <source>
        <dbReference type="ARBA" id="ARBA00022723"/>
    </source>
</evidence>
<dbReference type="OrthoDB" id="9802676at2"/>
<dbReference type="InterPro" id="IPR016193">
    <property type="entry name" value="Cytidine_deaminase-like"/>
</dbReference>
<dbReference type="AlphaFoldDB" id="A0A1I4PFC3"/>
<evidence type="ECO:0000259" key="3">
    <source>
        <dbReference type="PROSITE" id="PS51747"/>
    </source>
</evidence>
<evidence type="ECO:0000313" key="5">
    <source>
        <dbReference type="Proteomes" id="UP000199556"/>
    </source>
</evidence>
<dbReference type="PANTHER" id="PTHR11079">
    <property type="entry name" value="CYTOSINE DEAMINASE FAMILY MEMBER"/>
    <property type="match status" value="1"/>
</dbReference>
<gene>
    <name evidence="4" type="ORF">SAMN05421721_101244</name>
</gene>
<dbReference type="PANTHER" id="PTHR11079:SF162">
    <property type="entry name" value="RIBOFLAVIN BIOSYNTHESIS PROTEIN PYRD, CHLOROPLASTIC"/>
    <property type="match status" value="1"/>
</dbReference>
<dbReference type="Gene3D" id="3.40.140.10">
    <property type="entry name" value="Cytidine Deaminase, domain 2"/>
    <property type="match status" value="1"/>
</dbReference>
<accession>A0A1I4PFC3</accession>